<keyword evidence="5 8" id="KW-0812">Transmembrane</keyword>
<dbReference type="EMBL" id="CP001032">
    <property type="protein sequence ID" value="ACB74694.1"/>
    <property type="molecule type" value="Genomic_DNA"/>
</dbReference>
<dbReference type="GO" id="GO:0005886">
    <property type="term" value="C:plasma membrane"/>
    <property type="evidence" value="ECO:0007669"/>
    <property type="project" value="UniProtKB-SubCell"/>
</dbReference>
<keyword evidence="6 8" id="KW-1133">Transmembrane helix</keyword>
<dbReference type="GO" id="GO:0016763">
    <property type="term" value="F:pentosyltransferase activity"/>
    <property type="evidence" value="ECO:0007669"/>
    <property type="project" value="TreeGrafter"/>
</dbReference>
<feature type="transmembrane region" description="Helical" evidence="8">
    <location>
        <begin position="198"/>
        <end position="225"/>
    </location>
</feature>
<evidence type="ECO:0000256" key="5">
    <source>
        <dbReference type="ARBA" id="ARBA00022692"/>
    </source>
</evidence>
<evidence type="ECO:0000256" key="4">
    <source>
        <dbReference type="ARBA" id="ARBA00022679"/>
    </source>
</evidence>
<dbReference type="InterPro" id="IPR050297">
    <property type="entry name" value="LipidA_mod_glycosyltrf_83"/>
</dbReference>
<evidence type="ECO:0000256" key="6">
    <source>
        <dbReference type="ARBA" id="ARBA00022989"/>
    </source>
</evidence>
<dbReference type="CAZy" id="GT83">
    <property type="family name" value="Glycosyltransferase Family 83"/>
</dbReference>
<evidence type="ECO:0000256" key="3">
    <source>
        <dbReference type="ARBA" id="ARBA00022676"/>
    </source>
</evidence>
<name>B1ZS18_OPITP</name>
<dbReference type="HOGENOM" id="CLU_019200_0_0_0"/>
<dbReference type="STRING" id="452637.Oter_1409"/>
<evidence type="ECO:0000256" key="8">
    <source>
        <dbReference type="SAM" id="Phobius"/>
    </source>
</evidence>
<dbReference type="Pfam" id="PF02366">
    <property type="entry name" value="PMT"/>
    <property type="match status" value="1"/>
</dbReference>
<sequence>MNAPLPAPRTSSTGWARDLGWLLLAFALLFGLRLGSHPLANPDEARYAEIPREMLASGDWVTPRLNGVNYFEKPPLVYWAEAVSLRVFGLNDWAARLPAAAFALGGLALTYAATRRMFGRAAGRWAAVVLGSSLLYFVLARTLLLDGAVSVLMSATLFCFILGVREPVAGGADPGPASARPATRIAGLSRRRWFFYGLYASAALAVLTKGLIGVLLSGLVMFVWLLVFNQWRRLRPLYLPTGIVLFLLIAAPWHLLVAQRNPDWAHFYFVREHWERFTTTTHGRFEPWWYFVPILFVGTFPWMGFLPIAVKRFLAGGWAARKEQADRWYFATWALVIFLFFSKSQSKLIPYILPVLPALAAMLGCYLAELRRNAAARPRLRDGFGLFGLVAVLLGAAFLTVALRPNLVRNVEPIAVLRPYACVLGGVLLLGGVLTGWFAVRRGARAGLGTLLGTVAVMYATLGFAQLHVARPSTRELAEIVTARAQPADRVLHYQDFFHDFTFYAQREVGVIGYHGELEVKEDPRALASGRFIDEAEFRRQWPGPDRLWVVARKRAVGRLFGDPSFRYHLIAETRGHYLFSNQP</sequence>
<dbReference type="InterPro" id="IPR003342">
    <property type="entry name" value="ArnT-like_N"/>
</dbReference>
<feature type="transmembrane region" description="Helical" evidence="8">
    <location>
        <begin position="415"/>
        <end position="440"/>
    </location>
</feature>
<feature type="transmembrane region" description="Helical" evidence="8">
    <location>
        <begin position="348"/>
        <end position="368"/>
    </location>
</feature>
<dbReference type="AlphaFoldDB" id="B1ZS18"/>
<evidence type="ECO:0000313" key="10">
    <source>
        <dbReference type="EMBL" id="ACB74694.1"/>
    </source>
</evidence>
<evidence type="ECO:0000256" key="7">
    <source>
        <dbReference type="ARBA" id="ARBA00023136"/>
    </source>
</evidence>
<feature type="transmembrane region" description="Helical" evidence="8">
    <location>
        <begin position="237"/>
        <end position="256"/>
    </location>
</feature>
<dbReference type="OrthoDB" id="9815691at2"/>
<keyword evidence="3" id="KW-0328">Glycosyltransferase</keyword>
<feature type="domain" description="ArnT-like N-terminal" evidence="9">
    <location>
        <begin position="41"/>
        <end position="267"/>
    </location>
</feature>
<dbReference type="GO" id="GO:0000030">
    <property type="term" value="F:mannosyltransferase activity"/>
    <property type="evidence" value="ECO:0007669"/>
    <property type="project" value="InterPro"/>
</dbReference>
<keyword evidence="4 10" id="KW-0808">Transferase</keyword>
<dbReference type="PANTHER" id="PTHR33908:SF3">
    <property type="entry name" value="UNDECAPRENYL PHOSPHATE-ALPHA-4-AMINO-4-DEOXY-L-ARABINOSE ARABINOSYL TRANSFERASE"/>
    <property type="match status" value="1"/>
</dbReference>
<keyword evidence="11" id="KW-1185">Reference proteome</keyword>
<evidence type="ECO:0000259" key="9">
    <source>
        <dbReference type="Pfam" id="PF02366"/>
    </source>
</evidence>
<keyword evidence="2" id="KW-1003">Cell membrane</keyword>
<evidence type="ECO:0000313" key="11">
    <source>
        <dbReference type="Proteomes" id="UP000007013"/>
    </source>
</evidence>
<dbReference type="Proteomes" id="UP000007013">
    <property type="component" value="Chromosome"/>
</dbReference>
<evidence type="ECO:0000256" key="1">
    <source>
        <dbReference type="ARBA" id="ARBA00004651"/>
    </source>
</evidence>
<gene>
    <name evidence="10" type="ordered locus">Oter_1409</name>
</gene>
<proteinExistence type="predicted"/>
<dbReference type="GO" id="GO:0006493">
    <property type="term" value="P:protein O-linked glycosylation"/>
    <property type="evidence" value="ECO:0007669"/>
    <property type="project" value="InterPro"/>
</dbReference>
<dbReference type="PANTHER" id="PTHR33908">
    <property type="entry name" value="MANNOSYLTRANSFERASE YKCB-RELATED"/>
    <property type="match status" value="1"/>
</dbReference>
<dbReference type="RefSeq" id="WP_012374232.1">
    <property type="nucleotide sequence ID" value="NC_010571.1"/>
</dbReference>
<feature type="transmembrane region" description="Helical" evidence="8">
    <location>
        <begin position="125"/>
        <end position="144"/>
    </location>
</feature>
<feature type="transmembrane region" description="Helical" evidence="8">
    <location>
        <begin position="380"/>
        <end position="403"/>
    </location>
</feature>
<dbReference type="KEGG" id="ote:Oter_1409"/>
<feature type="transmembrane region" description="Helical" evidence="8">
    <location>
        <begin position="447"/>
        <end position="467"/>
    </location>
</feature>
<feature type="transmembrane region" description="Helical" evidence="8">
    <location>
        <begin position="288"/>
        <end position="314"/>
    </location>
</feature>
<dbReference type="GO" id="GO:0010041">
    <property type="term" value="P:response to iron(III) ion"/>
    <property type="evidence" value="ECO:0007669"/>
    <property type="project" value="TreeGrafter"/>
</dbReference>
<keyword evidence="7 8" id="KW-0472">Membrane</keyword>
<accession>B1ZS18</accession>
<protein>
    <submittedName>
        <fullName evidence="10">Glycosyl transferase family 39</fullName>
    </submittedName>
</protein>
<evidence type="ECO:0000256" key="2">
    <source>
        <dbReference type="ARBA" id="ARBA00022475"/>
    </source>
</evidence>
<organism evidence="10 11">
    <name type="scientific">Opitutus terrae (strain DSM 11246 / JCM 15787 / PB90-1)</name>
    <dbReference type="NCBI Taxonomy" id="452637"/>
    <lineage>
        <taxon>Bacteria</taxon>
        <taxon>Pseudomonadati</taxon>
        <taxon>Verrucomicrobiota</taxon>
        <taxon>Opitutia</taxon>
        <taxon>Opitutales</taxon>
        <taxon>Opitutaceae</taxon>
        <taxon>Opitutus</taxon>
    </lineage>
</organism>
<reference evidence="10 11" key="1">
    <citation type="journal article" date="2011" name="J. Bacteriol.">
        <title>Genome sequence of the verrucomicrobium Opitutus terrae PB90-1, an abundant inhabitant of rice paddy soil ecosystems.</title>
        <authorList>
            <person name="van Passel M.W."/>
            <person name="Kant R."/>
            <person name="Palva A."/>
            <person name="Copeland A."/>
            <person name="Lucas S."/>
            <person name="Lapidus A."/>
            <person name="Glavina del Rio T."/>
            <person name="Pitluck S."/>
            <person name="Goltsman E."/>
            <person name="Clum A."/>
            <person name="Sun H."/>
            <person name="Schmutz J."/>
            <person name="Larimer F.W."/>
            <person name="Land M.L."/>
            <person name="Hauser L."/>
            <person name="Kyrpides N."/>
            <person name="Mikhailova N."/>
            <person name="Richardson P.P."/>
            <person name="Janssen P.H."/>
            <person name="de Vos W.M."/>
            <person name="Smidt H."/>
        </authorList>
    </citation>
    <scope>NUCLEOTIDE SEQUENCE [LARGE SCALE GENOMIC DNA]</scope>
    <source>
        <strain evidence="11">DSM 11246 / JCM 15787 / PB90-1</strain>
    </source>
</reference>
<dbReference type="eggNOG" id="COG1807">
    <property type="taxonomic scope" value="Bacteria"/>
</dbReference>
<dbReference type="GO" id="GO:0009103">
    <property type="term" value="P:lipopolysaccharide biosynthetic process"/>
    <property type="evidence" value="ECO:0007669"/>
    <property type="project" value="UniProtKB-ARBA"/>
</dbReference>
<comment type="subcellular location">
    <subcellularLocation>
        <location evidence="1">Cell membrane</location>
        <topology evidence="1">Multi-pass membrane protein</topology>
    </subcellularLocation>
</comment>